<dbReference type="Pfam" id="PF00990">
    <property type="entry name" value="GGDEF"/>
    <property type="match status" value="1"/>
</dbReference>
<dbReference type="SUPFAM" id="SSF52172">
    <property type="entry name" value="CheY-like"/>
    <property type="match status" value="1"/>
</dbReference>
<dbReference type="GO" id="GO:0052621">
    <property type="term" value="F:diguanylate cyclase activity"/>
    <property type="evidence" value="ECO:0007669"/>
    <property type="project" value="UniProtKB-EC"/>
</dbReference>
<dbReference type="InterPro" id="IPR001789">
    <property type="entry name" value="Sig_transdc_resp-reg_receiver"/>
</dbReference>
<reference evidence="5" key="2">
    <citation type="submission" date="2022-01" db="EMBL/GenBank/DDBJ databases">
        <authorList>
            <person name="Zivanovic Y."/>
            <person name="Moreira D."/>
            <person name="Lopez-Garcia P."/>
        </authorList>
    </citation>
    <scope>NUCLEOTIDE SEQUENCE</scope>
    <source>
        <strain evidence="5">G9</strain>
    </source>
</reference>
<evidence type="ECO:0000313" key="5">
    <source>
        <dbReference type="EMBL" id="MDG2990718.1"/>
    </source>
</evidence>
<dbReference type="InterPro" id="IPR050469">
    <property type="entry name" value="Diguanylate_Cyclase"/>
</dbReference>
<evidence type="ECO:0000313" key="6">
    <source>
        <dbReference type="Proteomes" id="UP001154265"/>
    </source>
</evidence>
<accession>A0ABT6EY56</accession>
<name>A0ABT6EY56_9SYNE</name>
<feature type="modified residue" description="4-aspartylphosphate" evidence="1">
    <location>
        <position position="70"/>
    </location>
</feature>
<dbReference type="InterPro" id="IPR043128">
    <property type="entry name" value="Rev_trsase/Diguanyl_cyclase"/>
</dbReference>
<dbReference type="InterPro" id="IPR029787">
    <property type="entry name" value="Nucleotide_cyclase"/>
</dbReference>
<dbReference type="RefSeq" id="WP_277866620.1">
    <property type="nucleotide sequence ID" value="NZ_JAKKUT010000002.1"/>
</dbReference>
<keyword evidence="5" id="KW-0548">Nucleotidyltransferase</keyword>
<dbReference type="Gene3D" id="3.30.70.270">
    <property type="match status" value="1"/>
</dbReference>
<feature type="domain" description="Response regulatory" evidence="3">
    <location>
        <begin position="13"/>
        <end position="136"/>
    </location>
</feature>
<dbReference type="PANTHER" id="PTHR45138">
    <property type="entry name" value="REGULATORY COMPONENTS OF SENSORY TRANSDUCTION SYSTEM"/>
    <property type="match status" value="1"/>
</dbReference>
<gene>
    <name evidence="5" type="ORF">L3556_07190</name>
</gene>
<dbReference type="NCBIfam" id="TIGR00254">
    <property type="entry name" value="GGDEF"/>
    <property type="match status" value="1"/>
</dbReference>
<evidence type="ECO:0000256" key="2">
    <source>
        <dbReference type="SAM" id="Coils"/>
    </source>
</evidence>
<dbReference type="PROSITE" id="PS50110">
    <property type="entry name" value="RESPONSE_REGULATORY"/>
    <property type="match status" value="1"/>
</dbReference>
<dbReference type="PROSITE" id="PS50887">
    <property type="entry name" value="GGDEF"/>
    <property type="match status" value="1"/>
</dbReference>
<dbReference type="Pfam" id="PF00072">
    <property type="entry name" value="Response_reg"/>
    <property type="match status" value="1"/>
</dbReference>
<keyword evidence="5" id="KW-0808">Transferase</keyword>
<sequence>MDEERKPLHNKPVVICVDDEPAVLESLRIELRRALGDECIIETAEGAEDALSLMAELKQEDCEIALVLSDYIMPDLKGDELLGRVHEMSPGTLKIMLTGQANLEAVSNALKLSKLYRYISKPWNPEDLKLTVLDAVHSYLQDRKIDEQNYRLRQLNEELAKANEELERVVAQQSEIIAARTAELERANRELMRLSITDQLTELANRRHFDFFFHQEWLSAIRDRYPLALVLADVDFFKLYNDEYGHKAGDDCLKQVAETLRQSIRRPRDMAARYGGEEFVLVLPNTDASGAQLIAESLRQAIYQRCIVHGRSPIHSCLTMSFGVAAMYPESQDSPLLLFNAADQALYEAKRRGRNQVVVHPIVKVPTVPS</sequence>
<dbReference type="CDD" id="cd01949">
    <property type="entry name" value="GGDEF"/>
    <property type="match status" value="1"/>
</dbReference>
<dbReference type="EMBL" id="JAKKUT010000002">
    <property type="protein sequence ID" value="MDG2990718.1"/>
    <property type="molecule type" value="Genomic_DNA"/>
</dbReference>
<evidence type="ECO:0000256" key="1">
    <source>
        <dbReference type="PROSITE-ProRule" id="PRU00169"/>
    </source>
</evidence>
<organism evidence="5 6">
    <name type="scientific">Candidatus Synechococcus calcipolaris G9</name>
    <dbReference type="NCBI Taxonomy" id="1497997"/>
    <lineage>
        <taxon>Bacteria</taxon>
        <taxon>Bacillati</taxon>
        <taxon>Cyanobacteriota</taxon>
        <taxon>Cyanophyceae</taxon>
        <taxon>Synechococcales</taxon>
        <taxon>Synechococcaceae</taxon>
        <taxon>Synechococcus</taxon>
    </lineage>
</organism>
<dbReference type="InterPro" id="IPR011006">
    <property type="entry name" value="CheY-like_superfamily"/>
</dbReference>
<evidence type="ECO:0000259" key="4">
    <source>
        <dbReference type="PROSITE" id="PS50887"/>
    </source>
</evidence>
<feature type="domain" description="GGDEF" evidence="4">
    <location>
        <begin position="225"/>
        <end position="362"/>
    </location>
</feature>
<reference evidence="5" key="1">
    <citation type="journal article" date="2022" name="Genome Biol. Evol.">
        <title>A New Gene Family Diagnostic for Intracellular Biomineralization of Amorphous Ca Carbonates by Cyanobacteria.</title>
        <authorList>
            <person name="Benzerara K."/>
            <person name="Duprat E."/>
            <person name="Bitard-Feildel T."/>
            <person name="Caumes G."/>
            <person name="Cassier-Chauvat C."/>
            <person name="Chauvat F."/>
            <person name="Dezi M."/>
            <person name="Diop S.I."/>
            <person name="Gaschignard G."/>
            <person name="Gorgen S."/>
            <person name="Gugger M."/>
            <person name="Lopez-Garcia P."/>
            <person name="Millet M."/>
            <person name="Skouri-Panet F."/>
            <person name="Moreira D."/>
            <person name="Callebaut I."/>
        </authorList>
    </citation>
    <scope>NUCLEOTIDE SEQUENCE</scope>
    <source>
        <strain evidence="5">G9</strain>
    </source>
</reference>
<dbReference type="SMART" id="SM00267">
    <property type="entry name" value="GGDEF"/>
    <property type="match status" value="1"/>
</dbReference>
<evidence type="ECO:0000259" key="3">
    <source>
        <dbReference type="PROSITE" id="PS50110"/>
    </source>
</evidence>
<dbReference type="EC" id="2.7.7.65" evidence="5"/>
<proteinExistence type="predicted"/>
<dbReference type="InterPro" id="IPR000160">
    <property type="entry name" value="GGDEF_dom"/>
</dbReference>
<keyword evidence="2" id="KW-0175">Coiled coil</keyword>
<keyword evidence="1" id="KW-0597">Phosphoprotein</keyword>
<dbReference type="SMART" id="SM00448">
    <property type="entry name" value="REC"/>
    <property type="match status" value="1"/>
</dbReference>
<dbReference type="Proteomes" id="UP001154265">
    <property type="component" value="Unassembled WGS sequence"/>
</dbReference>
<protein>
    <submittedName>
        <fullName evidence="5">Diguanylate cyclase</fullName>
        <ecNumber evidence="5">2.7.7.65</ecNumber>
    </submittedName>
</protein>
<comment type="caution">
    <text evidence="5">The sequence shown here is derived from an EMBL/GenBank/DDBJ whole genome shotgun (WGS) entry which is preliminary data.</text>
</comment>
<dbReference type="PANTHER" id="PTHR45138:SF9">
    <property type="entry name" value="DIGUANYLATE CYCLASE DGCM-RELATED"/>
    <property type="match status" value="1"/>
</dbReference>
<keyword evidence="6" id="KW-1185">Reference proteome</keyword>
<feature type="coiled-coil region" evidence="2">
    <location>
        <begin position="145"/>
        <end position="197"/>
    </location>
</feature>
<dbReference type="Gene3D" id="3.40.50.2300">
    <property type="match status" value="1"/>
</dbReference>
<dbReference type="SUPFAM" id="SSF55073">
    <property type="entry name" value="Nucleotide cyclase"/>
    <property type="match status" value="1"/>
</dbReference>